<gene>
    <name evidence="1" type="ORF">RhiirA4_479313</name>
</gene>
<dbReference type="EMBL" id="LLXI01002748">
    <property type="protein sequence ID" value="PKY57896.1"/>
    <property type="molecule type" value="Genomic_DNA"/>
</dbReference>
<evidence type="ECO:0000313" key="2">
    <source>
        <dbReference type="Proteomes" id="UP000234323"/>
    </source>
</evidence>
<sequence length="300" mass="35072">LLHSRTERLVLHENPFCCYDPASDHDIDNFFKIILEIDKSLNVCETTAEVLSKKKELQEFLKSHCRIRHYSFQIKKCNDVNCNVCKQVRLPQHIFENIDFLPDPIPSKCNIIFIRILTANTDCYEGFKTVYNTETSEKYRPTLMAAMENAERAPPAILTNTKVRDIIQCFQCGKFRCLYSEKALTTVQKSEFQRVINDWDYNCGSPLVSEDHALYNILFVREKVTCESPIELAYYSSRKNYISVCYWCGYEKGLIDIPTHVSSKYKFVFPLCNICQIAGKEFFGRIEIKTNTRKRKRNDL</sequence>
<organism evidence="1 2">
    <name type="scientific">Rhizophagus irregularis</name>
    <dbReference type="NCBI Taxonomy" id="588596"/>
    <lineage>
        <taxon>Eukaryota</taxon>
        <taxon>Fungi</taxon>
        <taxon>Fungi incertae sedis</taxon>
        <taxon>Mucoromycota</taxon>
        <taxon>Glomeromycotina</taxon>
        <taxon>Glomeromycetes</taxon>
        <taxon>Glomerales</taxon>
        <taxon>Glomeraceae</taxon>
        <taxon>Rhizophagus</taxon>
    </lineage>
</organism>
<dbReference type="VEuPathDB" id="FungiDB:RhiirA1_542385"/>
<feature type="non-terminal residue" evidence="1">
    <location>
        <position position="1"/>
    </location>
</feature>
<comment type="caution">
    <text evidence="1">The sequence shown here is derived from an EMBL/GenBank/DDBJ whole genome shotgun (WGS) entry which is preliminary data.</text>
</comment>
<proteinExistence type="predicted"/>
<dbReference type="VEuPathDB" id="FungiDB:FUN_011345"/>
<dbReference type="VEuPathDB" id="FungiDB:RhiirFUN_014468"/>
<name>A0A2I1HG94_9GLOM</name>
<dbReference type="Proteomes" id="UP000234323">
    <property type="component" value="Unassembled WGS sequence"/>
</dbReference>
<protein>
    <submittedName>
        <fullName evidence="1">Uncharacterized protein</fullName>
    </submittedName>
</protein>
<keyword evidence="2" id="KW-1185">Reference proteome</keyword>
<accession>A0A2I1HG94</accession>
<dbReference type="AlphaFoldDB" id="A0A2I1HG94"/>
<evidence type="ECO:0000313" key="1">
    <source>
        <dbReference type="EMBL" id="PKY57896.1"/>
    </source>
</evidence>
<reference evidence="1 2" key="1">
    <citation type="submission" date="2015-10" db="EMBL/GenBank/DDBJ databases">
        <title>Genome analyses suggest a sexual origin of heterokaryosis in a supposedly ancient asexual fungus.</title>
        <authorList>
            <person name="Ropars J."/>
            <person name="Sedzielewska K."/>
            <person name="Noel J."/>
            <person name="Charron P."/>
            <person name="Farinelli L."/>
            <person name="Marton T."/>
            <person name="Kruger M."/>
            <person name="Pelin A."/>
            <person name="Brachmann A."/>
            <person name="Corradi N."/>
        </authorList>
    </citation>
    <scope>NUCLEOTIDE SEQUENCE [LARGE SCALE GENOMIC DNA]</scope>
    <source>
        <strain evidence="1 2">A4</strain>
    </source>
</reference>